<dbReference type="Proteomes" id="UP000525078">
    <property type="component" value="Unassembled WGS sequence"/>
</dbReference>
<accession>A0A7J6GSL2</accession>
<gene>
    <name evidence="1" type="ORF">F8388_010480</name>
</gene>
<name>A0A7J6GSL2_CANSA</name>
<sequence>MAKRGAEEMINEAVTAEKEAHPYAFHGGLDLEMLSSLNWRELINSRKDGNYKRTYICLNLTDKRTEVKETALAPKWWIPFKYKLVQTLVDEEMDRFSGQY</sequence>
<proteinExistence type="predicted"/>
<dbReference type="AlphaFoldDB" id="A0A7J6GSL2"/>
<dbReference type="EMBL" id="JAATIP010000044">
    <property type="protein sequence ID" value="KAF4385924.1"/>
    <property type="molecule type" value="Genomic_DNA"/>
</dbReference>
<evidence type="ECO:0000313" key="2">
    <source>
        <dbReference type="Proteomes" id="UP000525078"/>
    </source>
</evidence>
<organism evidence="1 2">
    <name type="scientific">Cannabis sativa</name>
    <name type="common">Hemp</name>
    <name type="synonym">Marijuana</name>
    <dbReference type="NCBI Taxonomy" id="3483"/>
    <lineage>
        <taxon>Eukaryota</taxon>
        <taxon>Viridiplantae</taxon>
        <taxon>Streptophyta</taxon>
        <taxon>Embryophyta</taxon>
        <taxon>Tracheophyta</taxon>
        <taxon>Spermatophyta</taxon>
        <taxon>Magnoliopsida</taxon>
        <taxon>eudicotyledons</taxon>
        <taxon>Gunneridae</taxon>
        <taxon>Pentapetalae</taxon>
        <taxon>rosids</taxon>
        <taxon>fabids</taxon>
        <taxon>Rosales</taxon>
        <taxon>Cannabaceae</taxon>
        <taxon>Cannabis</taxon>
    </lineage>
</organism>
<protein>
    <submittedName>
        <fullName evidence="1">Uncharacterized protein</fullName>
    </submittedName>
</protein>
<evidence type="ECO:0000313" key="1">
    <source>
        <dbReference type="EMBL" id="KAF4385924.1"/>
    </source>
</evidence>
<reference evidence="1 2" key="1">
    <citation type="journal article" date="2020" name="bioRxiv">
        <title>Sequence and annotation of 42 cannabis genomes reveals extensive copy number variation in cannabinoid synthesis and pathogen resistance genes.</title>
        <authorList>
            <person name="Mckernan K.J."/>
            <person name="Helbert Y."/>
            <person name="Kane L.T."/>
            <person name="Ebling H."/>
            <person name="Zhang L."/>
            <person name="Liu B."/>
            <person name="Eaton Z."/>
            <person name="Mclaughlin S."/>
            <person name="Kingan S."/>
            <person name="Baybayan P."/>
            <person name="Concepcion G."/>
            <person name="Jordan M."/>
            <person name="Riva A."/>
            <person name="Barbazuk W."/>
            <person name="Harkins T."/>
        </authorList>
    </citation>
    <scope>NUCLEOTIDE SEQUENCE [LARGE SCALE GENOMIC DNA]</scope>
    <source>
        <strain evidence="2">cv. Jamaican Lion 4</strain>
        <tissue evidence="1">Leaf</tissue>
    </source>
</reference>
<comment type="caution">
    <text evidence="1">The sequence shown here is derived from an EMBL/GenBank/DDBJ whole genome shotgun (WGS) entry which is preliminary data.</text>
</comment>